<dbReference type="PANTHER" id="PTHR33103">
    <property type="entry name" value="OS01G0153900 PROTEIN"/>
    <property type="match status" value="1"/>
</dbReference>
<evidence type="ECO:0000313" key="2">
    <source>
        <dbReference type="Proteomes" id="UP001359559"/>
    </source>
</evidence>
<comment type="caution">
    <text evidence="1">The sequence shown here is derived from an EMBL/GenBank/DDBJ whole genome shotgun (WGS) entry which is preliminary data.</text>
</comment>
<evidence type="ECO:0008006" key="3">
    <source>
        <dbReference type="Google" id="ProtNLM"/>
    </source>
</evidence>
<dbReference type="PANTHER" id="PTHR33103:SF27">
    <property type="entry name" value="OS04G0594700 PROTEIN"/>
    <property type="match status" value="1"/>
</dbReference>
<protein>
    <recommendedName>
        <fullName evidence="3">DUF674 domain-containing protein</fullName>
    </recommendedName>
</protein>
<dbReference type="AlphaFoldDB" id="A0AAN9JAE1"/>
<evidence type="ECO:0000313" key="1">
    <source>
        <dbReference type="EMBL" id="KAK7294629.1"/>
    </source>
</evidence>
<organism evidence="1 2">
    <name type="scientific">Clitoria ternatea</name>
    <name type="common">Butterfly pea</name>
    <dbReference type="NCBI Taxonomy" id="43366"/>
    <lineage>
        <taxon>Eukaryota</taxon>
        <taxon>Viridiplantae</taxon>
        <taxon>Streptophyta</taxon>
        <taxon>Embryophyta</taxon>
        <taxon>Tracheophyta</taxon>
        <taxon>Spermatophyta</taxon>
        <taxon>Magnoliopsida</taxon>
        <taxon>eudicotyledons</taxon>
        <taxon>Gunneridae</taxon>
        <taxon>Pentapetalae</taxon>
        <taxon>rosids</taxon>
        <taxon>fabids</taxon>
        <taxon>Fabales</taxon>
        <taxon>Fabaceae</taxon>
        <taxon>Papilionoideae</taxon>
        <taxon>50 kb inversion clade</taxon>
        <taxon>NPAAA clade</taxon>
        <taxon>indigoferoid/millettioid clade</taxon>
        <taxon>Phaseoleae</taxon>
        <taxon>Clitoria</taxon>
    </lineage>
</organism>
<reference evidence="1 2" key="1">
    <citation type="submission" date="2024-01" db="EMBL/GenBank/DDBJ databases">
        <title>The genomes of 5 underutilized Papilionoideae crops provide insights into root nodulation and disease resistance.</title>
        <authorList>
            <person name="Yuan L."/>
        </authorList>
    </citation>
    <scope>NUCLEOTIDE SEQUENCE [LARGE SCALE GENOMIC DNA]</scope>
    <source>
        <strain evidence="1">LY-2023</strain>
        <tissue evidence="1">Leaf</tissue>
    </source>
</reference>
<proteinExistence type="predicted"/>
<keyword evidence="2" id="KW-1185">Reference proteome</keyword>
<gene>
    <name evidence="1" type="ORF">RJT34_17518</name>
</gene>
<dbReference type="Proteomes" id="UP001359559">
    <property type="component" value="Unassembled WGS sequence"/>
</dbReference>
<dbReference type="Pfam" id="PF05056">
    <property type="entry name" value="DUF674"/>
    <property type="match status" value="2"/>
</dbReference>
<dbReference type="EMBL" id="JAYKXN010000004">
    <property type="protein sequence ID" value="KAK7294629.1"/>
    <property type="molecule type" value="Genomic_DNA"/>
</dbReference>
<sequence>MVAPKATRSHLVPLKILIDSWKNKVLFAEAEKDFVDVLLSFLTLPLGTIARLLSKDSNIPSVKFGSLTSLYDSVSLLDQKHLWTDTCREMLLQPRNSMGPYCQKLKLNIDDTEPMKFFICDSWNSIRKKNGSLFSTFKNQKCLCGKPMTRVLPPANVTLEDGFKVGTKGIDIIEETVEISNKEDNKKERFIVTSPKRLGRNGEMNVPLEIVDPKSSFGGFARGPSMYMVTDDLVVSPISSISGVSHFKRVPFVDLEKRVIKVGLKEGLSLLKASLTSTSALTNGLDIFTGTTKRTKVEI</sequence>
<dbReference type="InterPro" id="IPR007750">
    <property type="entry name" value="DUF674"/>
</dbReference>
<accession>A0AAN9JAE1</accession>
<name>A0AAN9JAE1_CLITE</name>